<sequence>MAHNGHFMQTRLSVEKHKISIVQMPFNLVAKLQMMITALLQIPEIKPLTIISNYVLGTSLTGRWMGAIVHELFQPFNVIGCHSLRICEIQCYTPRNSQLINVNSRIWSNDSTC</sequence>
<name>A0A7C9CZE7_OPUST</name>
<accession>A0A7C9CZE7</accession>
<evidence type="ECO:0000313" key="1">
    <source>
        <dbReference type="EMBL" id="MBA4626048.1"/>
    </source>
</evidence>
<reference evidence="1" key="1">
    <citation type="journal article" date="2013" name="J. Plant Res.">
        <title>Effect of fungi and light on seed germination of three Opuntia species from semiarid lands of central Mexico.</title>
        <authorList>
            <person name="Delgado-Sanchez P."/>
            <person name="Jimenez-Bremont J.F."/>
            <person name="Guerrero-Gonzalez Mde L."/>
            <person name="Flores J."/>
        </authorList>
    </citation>
    <scope>NUCLEOTIDE SEQUENCE</scope>
    <source>
        <tissue evidence="1">Cladode</tissue>
    </source>
</reference>
<proteinExistence type="predicted"/>
<organism evidence="1">
    <name type="scientific">Opuntia streptacantha</name>
    <name type="common">Prickly pear cactus</name>
    <name type="synonym">Opuntia cardona</name>
    <dbReference type="NCBI Taxonomy" id="393608"/>
    <lineage>
        <taxon>Eukaryota</taxon>
        <taxon>Viridiplantae</taxon>
        <taxon>Streptophyta</taxon>
        <taxon>Embryophyta</taxon>
        <taxon>Tracheophyta</taxon>
        <taxon>Spermatophyta</taxon>
        <taxon>Magnoliopsida</taxon>
        <taxon>eudicotyledons</taxon>
        <taxon>Gunneridae</taxon>
        <taxon>Pentapetalae</taxon>
        <taxon>Caryophyllales</taxon>
        <taxon>Cactineae</taxon>
        <taxon>Cactaceae</taxon>
        <taxon>Opuntioideae</taxon>
        <taxon>Opuntia</taxon>
    </lineage>
</organism>
<dbReference type="AlphaFoldDB" id="A0A7C9CZE7"/>
<protein>
    <submittedName>
        <fullName evidence="1">Uncharacterized protein</fullName>
    </submittedName>
</protein>
<dbReference type="EMBL" id="GISG01054619">
    <property type="protein sequence ID" value="MBA4626048.1"/>
    <property type="molecule type" value="Transcribed_RNA"/>
</dbReference>
<reference evidence="1" key="2">
    <citation type="submission" date="2020-07" db="EMBL/GenBank/DDBJ databases">
        <authorList>
            <person name="Vera ALvarez R."/>
            <person name="Arias-Moreno D.M."/>
            <person name="Jimenez-Jacinto V."/>
            <person name="Jimenez-Bremont J.F."/>
            <person name="Swaminathan K."/>
            <person name="Moose S.P."/>
            <person name="Guerrero-Gonzalez M.L."/>
            <person name="Marino-Ramirez L."/>
            <person name="Landsman D."/>
            <person name="Rodriguez-Kessler M."/>
            <person name="Delgado-Sanchez P."/>
        </authorList>
    </citation>
    <scope>NUCLEOTIDE SEQUENCE</scope>
    <source>
        <tissue evidence="1">Cladode</tissue>
    </source>
</reference>